<dbReference type="Gene3D" id="1.10.260.40">
    <property type="entry name" value="lambda repressor-like DNA-binding domains"/>
    <property type="match status" value="1"/>
</dbReference>
<dbReference type="RefSeq" id="WP_349084250.1">
    <property type="nucleotide sequence ID" value="NZ_JBBMEK010000032.1"/>
</dbReference>
<dbReference type="Pfam" id="PF13443">
    <property type="entry name" value="HTH_26"/>
    <property type="match status" value="1"/>
</dbReference>
<gene>
    <name evidence="2" type="ORF">WMO25_04290</name>
</gene>
<name>A0ABV1B2E0_9FIRM</name>
<dbReference type="SUPFAM" id="SSF47413">
    <property type="entry name" value="lambda repressor-like DNA-binding domains"/>
    <property type="match status" value="1"/>
</dbReference>
<organism evidence="2 3">
    <name type="scientific">Coprococcus intestinihominis</name>
    <dbReference type="NCBI Taxonomy" id="3133154"/>
    <lineage>
        <taxon>Bacteria</taxon>
        <taxon>Bacillati</taxon>
        <taxon>Bacillota</taxon>
        <taxon>Clostridia</taxon>
        <taxon>Lachnospirales</taxon>
        <taxon>Lachnospiraceae</taxon>
        <taxon>Coprococcus</taxon>
    </lineage>
</organism>
<dbReference type="InterPro" id="IPR001387">
    <property type="entry name" value="Cro/C1-type_HTH"/>
</dbReference>
<keyword evidence="3" id="KW-1185">Reference proteome</keyword>
<sequence length="70" mass="8081">MGISYKKLWMLLLERDIKKSTFRQELNLASGTWTKLNKGEDVSLSILLRICDYLNCDIGDICEAVRTDKN</sequence>
<feature type="domain" description="HTH cro/C1-type" evidence="1">
    <location>
        <begin position="7"/>
        <end position="65"/>
    </location>
</feature>
<dbReference type="Proteomes" id="UP001469749">
    <property type="component" value="Unassembled WGS sequence"/>
</dbReference>
<reference evidence="2 3" key="1">
    <citation type="submission" date="2024-03" db="EMBL/GenBank/DDBJ databases">
        <title>Human intestinal bacterial collection.</title>
        <authorList>
            <person name="Pauvert C."/>
            <person name="Hitch T.C.A."/>
            <person name="Clavel T."/>
        </authorList>
    </citation>
    <scope>NUCLEOTIDE SEQUENCE [LARGE SCALE GENOMIC DNA]</scope>
    <source>
        <strain evidence="2 3">CLA-AA-H190</strain>
    </source>
</reference>
<evidence type="ECO:0000259" key="1">
    <source>
        <dbReference type="Pfam" id="PF13443"/>
    </source>
</evidence>
<dbReference type="EMBL" id="JBBMEK010000032">
    <property type="protein sequence ID" value="MEQ2364312.1"/>
    <property type="molecule type" value="Genomic_DNA"/>
</dbReference>
<proteinExistence type="predicted"/>
<protein>
    <submittedName>
        <fullName evidence="2">Helix-turn-helix transcriptional regulator</fullName>
    </submittedName>
</protein>
<evidence type="ECO:0000313" key="3">
    <source>
        <dbReference type="Proteomes" id="UP001469749"/>
    </source>
</evidence>
<accession>A0ABV1B2E0</accession>
<comment type="caution">
    <text evidence="2">The sequence shown here is derived from an EMBL/GenBank/DDBJ whole genome shotgun (WGS) entry which is preliminary data.</text>
</comment>
<dbReference type="InterPro" id="IPR010982">
    <property type="entry name" value="Lambda_DNA-bd_dom_sf"/>
</dbReference>
<evidence type="ECO:0000313" key="2">
    <source>
        <dbReference type="EMBL" id="MEQ2364312.1"/>
    </source>
</evidence>